<evidence type="ECO:0000256" key="2">
    <source>
        <dbReference type="ARBA" id="ARBA00006411"/>
    </source>
</evidence>
<dbReference type="EMBL" id="JAMTCO010000010">
    <property type="protein sequence ID" value="MCP2271938.1"/>
    <property type="molecule type" value="Genomic_DNA"/>
</dbReference>
<keyword evidence="6" id="KW-1185">Reference proteome</keyword>
<protein>
    <submittedName>
        <fullName evidence="5">EspG family protein</fullName>
    </submittedName>
</protein>
<accession>A0ABT1IH93</accession>
<proteinExistence type="inferred from homology"/>
<comment type="caution">
    <text evidence="5">The sequence shown here is derived from an EMBL/GenBank/DDBJ whole genome shotgun (WGS) entry which is preliminary data.</text>
</comment>
<dbReference type="InterPro" id="IPR025734">
    <property type="entry name" value="EspG"/>
</dbReference>
<keyword evidence="4" id="KW-0143">Chaperone</keyword>
<name>A0ABT1IH93_9PSEU</name>
<comment type="similarity">
    <text evidence="2">Belongs to the EspG family.</text>
</comment>
<evidence type="ECO:0000313" key="6">
    <source>
        <dbReference type="Proteomes" id="UP001205185"/>
    </source>
</evidence>
<organism evidence="5 6">
    <name type="scientific">Actinokineospora diospyrosa</name>
    <dbReference type="NCBI Taxonomy" id="103728"/>
    <lineage>
        <taxon>Bacteria</taxon>
        <taxon>Bacillati</taxon>
        <taxon>Actinomycetota</taxon>
        <taxon>Actinomycetes</taxon>
        <taxon>Pseudonocardiales</taxon>
        <taxon>Pseudonocardiaceae</taxon>
        <taxon>Actinokineospora</taxon>
    </lineage>
</organism>
<keyword evidence="3" id="KW-0963">Cytoplasm</keyword>
<dbReference type="Proteomes" id="UP001205185">
    <property type="component" value="Unassembled WGS sequence"/>
</dbReference>
<reference evidence="5 6" key="1">
    <citation type="submission" date="2022-06" db="EMBL/GenBank/DDBJ databases">
        <title>Genomic Encyclopedia of Archaeal and Bacterial Type Strains, Phase II (KMG-II): from individual species to whole genera.</title>
        <authorList>
            <person name="Goeker M."/>
        </authorList>
    </citation>
    <scope>NUCLEOTIDE SEQUENCE [LARGE SCALE GENOMIC DNA]</scope>
    <source>
        <strain evidence="5 6">DSM 44255</strain>
    </source>
</reference>
<dbReference type="Pfam" id="PF14011">
    <property type="entry name" value="ESX-1_EspG"/>
    <property type="match status" value="1"/>
</dbReference>
<evidence type="ECO:0000256" key="1">
    <source>
        <dbReference type="ARBA" id="ARBA00004496"/>
    </source>
</evidence>
<evidence type="ECO:0000256" key="3">
    <source>
        <dbReference type="ARBA" id="ARBA00022490"/>
    </source>
</evidence>
<comment type="subcellular location">
    <subcellularLocation>
        <location evidence="1">Cytoplasm</location>
    </subcellularLocation>
</comment>
<evidence type="ECO:0000256" key="4">
    <source>
        <dbReference type="ARBA" id="ARBA00023186"/>
    </source>
</evidence>
<sequence>MHAVQRIARVEELGELHVTLAPTPVWLPRDEERAQDAAALRALAELGEVDSRGRVDPDLRATLALLCRPRTEFYGWITSGDRTIAALAAAAGRDAVLAVRVGETLHLRQIDPDRLPDALVAQVPDAAPGRGQAITVTPAEPSTRQYTTTSRAAPELALAQRIASLPTTGGGQLYVAVRDNHNRRTAVPQPVRYADTSGGRWLNLTLPGNRVLIAPASKPALAKRLRDLHQGL</sequence>
<gene>
    <name evidence="5" type="ORF">LV75_004452</name>
</gene>
<evidence type="ECO:0000313" key="5">
    <source>
        <dbReference type="EMBL" id="MCP2271938.1"/>
    </source>
</evidence>